<keyword evidence="3" id="KW-1185">Reference proteome</keyword>
<feature type="region of interest" description="Disordered" evidence="1">
    <location>
        <begin position="1"/>
        <end position="60"/>
    </location>
</feature>
<evidence type="ECO:0000313" key="3">
    <source>
        <dbReference type="Proteomes" id="UP000823588"/>
    </source>
</evidence>
<evidence type="ECO:0000256" key="1">
    <source>
        <dbReference type="SAM" id="MobiDB-lite"/>
    </source>
</evidence>
<accession>A0A8T4GGJ0</accession>
<dbReference type="Proteomes" id="UP000823588">
    <property type="component" value="Unassembled WGS sequence"/>
</dbReference>
<dbReference type="AlphaFoldDB" id="A0A8T4GGJ0"/>
<evidence type="ECO:0000313" key="2">
    <source>
        <dbReference type="EMBL" id="MBP1922760.1"/>
    </source>
</evidence>
<gene>
    <name evidence="2" type="ORF">J2751_001774</name>
</gene>
<dbReference type="RefSeq" id="WP_209485208.1">
    <property type="nucleotide sequence ID" value="NZ_JAGGKQ010000011.1"/>
</dbReference>
<organism evidence="2 3">
    <name type="scientific">Halorubrum alkaliphilum</name>
    <dbReference type="NCBI Taxonomy" id="261290"/>
    <lineage>
        <taxon>Archaea</taxon>
        <taxon>Methanobacteriati</taxon>
        <taxon>Methanobacteriota</taxon>
        <taxon>Stenosarchaea group</taxon>
        <taxon>Halobacteria</taxon>
        <taxon>Halobacteriales</taxon>
        <taxon>Haloferacaceae</taxon>
        <taxon>Halorubrum</taxon>
    </lineage>
</organism>
<reference evidence="2" key="1">
    <citation type="submission" date="2021-03" db="EMBL/GenBank/DDBJ databases">
        <title>Genomic Encyclopedia of Type Strains, Phase IV (KMG-IV): sequencing the most valuable type-strain genomes for metagenomic binning, comparative biology and taxonomic classification.</title>
        <authorList>
            <person name="Goeker M."/>
        </authorList>
    </citation>
    <scope>NUCLEOTIDE SEQUENCE</scope>
    <source>
        <strain evidence="2">DSM 23564</strain>
    </source>
</reference>
<comment type="caution">
    <text evidence="2">The sequence shown here is derived from an EMBL/GenBank/DDBJ whole genome shotgun (WGS) entry which is preliminary data.</text>
</comment>
<sequence>MSAWATLGGRRSAGPRFVSDQFVSDRRDAGSRTDVVGPEPPRCRSGNPDDIDPSVGIVKF</sequence>
<name>A0A8T4GGJ0_9EURY</name>
<proteinExistence type="predicted"/>
<dbReference type="EMBL" id="JAGGKQ010000011">
    <property type="protein sequence ID" value="MBP1922760.1"/>
    <property type="molecule type" value="Genomic_DNA"/>
</dbReference>
<protein>
    <submittedName>
        <fullName evidence="2">Uncharacterized protein</fullName>
    </submittedName>
</protein>